<protein>
    <recommendedName>
        <fullName evidence="2">CARD domain-containing protein</fullName>
    </recommendedName>
</protein>
<feature type="coiled-coil region" evidence="1">
    <location>
        <begin position="132"/>
        <end position="171"/>
    </location>
</feature>
<feature type="domain" description="CARD" evidence="2">
    <location>
        <begin position="146"/>
        <end position="203"/>
    </location>
</feature>
<proteinExistence type="predicted"/>
<name>A0A6J5ML97_9CAUD</name>
<evidence type="ECO:0000256" key="1">
    <source>
        <dbReference type="SAM" id="Coils"/>
    </source>
</evidence>
<keyword evidence="1" id="KW-0175">Coiled coil</keyword>
<evidence type="ECO:0000313" key="3">
    <source>
        <dbReference type="EMBL" id="CAB4144309.1"/>
    </source>
</evidence>
<dbReference type="PROSITE" id="PS50209">
    <property type="entry name" value="CARD"/>
    <property type="match status" value="1"/>
</dbReference>
<reference evidence="3" key="1">
    <citation type="submission" date="2020-04" db="EMBL/GenBank/DDBJ databases">
        <authorList>
            <person name="Chiriac C."/>
            <person name="Salcher M."/>
            <person name="Ghai R."/>
            <person name="Kavagutti S V."/>
        </authorList>
    </citation>
    <scope>NUCLEOTIDE SEQUENCE</scope>
</reference>
<organism evidence="3">
    <name type="scientific">uncultured Caudovirales phage</name>
    <dbReference type="NCBI Taxonomy" id="2100421"/>
    <lineage>
        <taxon>Viruses</taxon>
        <taxon>Duplodnaviria</taxon>
        <taxon>Heunggongvirae</taxon>
        <taxon>Uroviricota</taxon>
        <taxon>Caudoviricetes</taxon>
        <taxon>Peduoviridae</taxon>
        <taxon>Maltschvirus</taxon>
        <taxon>Maltschvirus maltsch</taxon>
    </lineage>
</organism>
<dbReference type="InterPro" id="IPR001315">
    <property type="entry name" value="CARD"/>
</dbReference>
<accession>A0A6J5ML97</accession>
<dbReference type="EMBL" id="LR796435">
    <property type="protein sequence ID" value="CAB4144309.1"/>
    <property type="molecule type" value="Genomic_DNA"/>
</dbReference>
<gene>
    <name evidence="3" type="ORF">UFOVP457_37</name>
</gene>
<evidence type="ECO:0000259" key="2">
    <source>
        <dbReference type="PROSITE" id="PS50209"/>
    </source>
</evidence>
<sequence length="281" mass="31897">MNDQIPEANASENSGFDFNSIKSEFINSIQDIGEREVYQKNLDVVKDVKGLMNSFVHAQKAMGSKVSLPNESASSEEWKQIYRKLGAPEKAEDYDLNVPEFKFEEKVEQEIRKTLHEQGLSKKQAKEVVSKFAGLSQQAQQALADLDKTEKAQIKEQRTKLFNNLETAETAVDTLLKQQVNDPEKYKAIKSLVDNNNEVFELLYGVYENTAPKDIGKAQSTMAAKESPEETVGRILSDRAIFDDYYRNNGRNMPSSLLNQLKEAMNKANPKEVHKHIRYGK</sequence>